<dbReference type="Gene3D" id="3.60.15.10">
    <property type="entry name" value="Ribonuclease Z/Hydroxyacylglutathione hydrolase-like"/>
    <property type="match status" value="1"/>
</dbReference>
<organism evidence="1 2">
    <name type="scientific">Kineothrix alysoides</name>
    <dbReference type="NCBI Taxonomy" id="1469948"/>
    <lineage>
        <taxon>Bacteria</taxon>
        <taxon>Bacillati</taxon>
        <taxon>Bacillota</taxon>
        <taxon>Clostridia</taxon>
        <taxon>Lachnospirales</taxon>
        <taxon>Lachnospiraceae</taxon>
        <taxon>Kineothrix</taxon>
    </lineage>
</organism>
<keyword evidence="2" id="KW-1185">Reference proteome</keyword>
<dbReference type="Pfam" id="PF13483">
    <property type="entry name" value="Lactamase_B_3"/>
    <property type="match status" value="1"/>
</dbReference>
<dbReference type="PANTHER" id="PTHR42967:SF1">
    <property type="entry name" value="MBL FOLD METALLO-HYDROLASE"/>
    <property type="match status" value="1"/>
</dbReference>
<protein>
    <submittedName>
        <fullName evidence="1">L-ascorbate metabolism protein UlaG (Beta-lactamase superfamily)</fullName>
    </submittedName>
</protein>
<dbReference type="PANTHER" id="PTHR42967">
    <property type="entry name" value="METAL DEPENDENT HYDROLASE"/>
    <property type="match status" value="1"/>
</dbReference>
<dbReference type="AlphaFoldDB" id="A0A4R1QPP3"/>
<sequence>MKVTYIYHSGFSVELEQCVLLFDYYIGKLPEWEPEKPIYVFASHKHKDHFSLKIFDLVSQYKNIHFFLGSDVKLSESYLERNHVAPAARKKIMNVGKNKTIQFGDMEIRTLRSTDAGVAFIVNVEGKCIYHAGDLNWWHWEGEPSPFNEDMEKNYKREIDSIKGISLDAAFVPLDPRLGAAYGWGMDYFLENTKAKMVFPIHMWEEYGYIGKYKKTQIGAAYSNHIADISAPGQEFDLWNI</sequence>
<name>A0A4R1QPP3_9FIRM</name>
<reference evidence="1 2" key="1">
    <citation type="submission" date="2019-03" db="EMBL/GenBank/DDBJ databases">
        <title>Genomic Encyclopedia of Type Strains, Phase IV (KMG-IV): sequencing the most valuable type-strain genomes for metagenomic binning, comparative biology and taxonomic classification.</title>
        <authorList>
            <person name="Goeker M."/>
        </authorList>
    </citation>
    <scope>NUCLEOTIDE SEQUENCE [LARGE SCALE GENOMIC DNA]</scope>
    <source>
        <strain evidence="1 2">DSM 100556</strain>
    </source>
</reference>
<evidence type="ECO:0000313" key="1">
    <source>
        <dbReference type="EMBL" id="TCL55708.1"/>
    </source>
</evidence>
<dbReference type="EMBL" id="SLUO01000014">
    <property type="protein sequence ID" value="TCL55708.1"/>
    <property type="molecule type" value="Genomic_DNA"/>
</dbReference>
<comment type="caution">
    <text evidence="1">The sequence shown here is derived from an EMBL/GenBank/DDBJ whole genome shotgun (WGS) entry which is preliminary data.</text>
</comment>
<accession>A0A4R1QPP3</accession>
<dbReference type="RefSeq" id="WP_031389941.1">
    <property type="nucleotide sequence ID" value="NZ_JPNB01000001.1"/>
</dbReference>
<proteinExistence type="predicted"/>
<dbReference type="STRING" id="1469948.GCA_000732725_01216"/>
<dbReference type="InterPro" id="IPR036866">
    <property type="entry name" value="RibonucZ/Hydroxyglut_hydro"/>
</dbReference>
<dbReference type="Proteomes" id="UP000295718">
    <property type="component" value="Unassembled WGS sequence"/>
</dbReference>
<evidence type="ECO:0000313" key="2">
    <source>
        <dbReference type="Proteomes" id="UP000295718"/>
    </source>
</evidence>
<dbReference type="SUPFAM" id="SSF56281">
    <property type="entry name" value="Metallo-hydrolase/oxidoreductase"/>
    <property type="match status" value="1"/>
</dbReference>
<dbReference type="OrthoDB" id="36975at2"/>
<gene>
    <name evidence="1" type="ORF">EDD76_114120</name>
</gene>